<name>A0ABD3G6E0_9STRA</name>
<feature type="transmembrane region" description="Helical" evidence="1">
    <location>
        <begin position="119"/>
        <end position="141"/>
    </location>
</feature>
<keyword evidence="1" id="KW-0812">Transmembrane</keyword>
<proteinExistence type="predicted"/>
<reference evidence="3 4" key="1">
    <citation type="submission" date="2024-09" db="EMBL/GenBank/DDBJ databases">
        <title>Genome sequencing and assembly of Phytophthora oleae, isolate VK10A, causative agent of rot of olive drupes.</title>
        <authorList>
            <person name="Conti Taguali S."/>
            <person name="Riolo M."/>
            <person name="La Spada F."/>
            <person name="Cacciola S.O."/>
            <person name="Dionisio G."/>
        </authorList>
    </citation>
    <scope>NUCLEOTIDE SEQUENCE [LARGE SCALE GENOMIC DNA]</scope>
    <source>
        <strain evidence="3 4">VK10A</strain>
    </source>
</reference>
<dbReference type="Proteomes" id="UP001632037">
    <property type="component" value="Unassembled WGS sequence"/>
</dbReference>
<feature type="signal peptide" evidence="2">
    <location>
        <begin position="1"/>
        <end position="18"/>
    </location>
</feature>
<keyword evidence="1" id="KW-0472">Membrane</keyword>
<keyword evidence="1" id="KW-1133">Transmembrane helix</keyword>
<sequence length="387" mass="42255">MFGVVGGMHGVQLLRVLALSIRCGTVTFQSETESIQSFVTKRVLSTHGAVNTPSDPLSPVSTLGGNFVHFWNTFFSRKGIFGVESEHFSTVFAFREVLEASSQTYQAYRASILLPRVELNSLVVALLVANCWSTAATAYFLRKLPALERVITLLYDALISFGIMTIVPLMVFVPYMEAFDIPSKLFKNADFVYDPVAITKLVLENRLIFASGMLDFGTKLIPQLSILLSLVTLSELLSRGDVKVIPGAESKPIQSLAVKPKGGIKTPSVVAKSSIDSKNASQCTSLRALRKWKDVIAVTVFLLWGSIVLLLHSVAAYRATHYDVVGCRAETRPWFSNGKEPCSSLVYDCQALDTLSPSTSSFDKMDPASLSTLAIVHCPALDMPSDI</sequence>
<evidence type="ECO:0000313" key="4">
    <source>
        <dbReference type="Proteomes" id="UP001632037"/>
    </source>
</evidence>
<evidence type="ECO:0008006" key="5">
    <source>
        <dbReference type="Google" id="ProtNLM"/>
    </source>
</evidence>
<protein>
    <recommendedName>
        <fullName evidence="5">Amino acid transporter transmembrane domain-containing protein</fullName>
    </recommendedName>
</protein>
<organism evidence="3 4">
    <name type="scientific">Phytophthora oleae</name>
    <dbReference type="NCBI Taxonomy" id="2107226"/>
    <lineage>
        <taxon>Eukaryota</taxon>
        <taxon>Sar</taxon>
        <taxon>Stramenopiles</taxon>
        <taxon>Oomycota</taxon>
        <taxon>Peronosporomycetes</taxon>
        <taxon>Peronosporales</taxon>
        <taxon>Peronosporaceae</taxon>
        <taxon>Phytophthora</taxon>
    </lineage>
</organism>
<keyword evidence="2" id="KW-0732">Signal</keyword>
<keyword evidence="4" id="KW-1185">Reference proteome</keyword>
<evidence type="ECO:0000313" key="3">
    <source>
        <dbReference type="EMBL" id="KAL3674024.1"/>
    </source>
</evidence>
<comment type="caution">
    <text evidence="3">The sequence shown here is derived from an EMBL/GenBank/DDBJ whole genome shotgun (WGS) entry which is preliminary data.</text>
</comment>
<feature type="transmembrane region" description="Helical" evidence="1">
    <location>
        <begin position="153"/>
        <end position="176"/>
    </location>
</feature>
<evidence type="ECO:0000256" key="1">
    <source>
        <dbReference type="SAM" id="Phobius"/>
    </source>
</evidence>
<dbReference type="EMBL" id="JBIMZQ010000002">
    <property type="protein sequence ID" value="KAL3674024.1"/>
    <property type="molecule type" value="Genomic_DNA"/>
</dbReference>
<dbReference type="AlphaFoldDB" id="A0ABD3G6E0"/>
<feature type="chain" id="PRO_5044895200" description="Amino acid transporter transmembrane domain-containing protein" evidence="2">
    <location>
        <begin position="19"/>
        <end position="387"/>
    </location>
</feature>
<gene>
    <name evidence="3" type="ORF">V7S43_001707</name>
</gene>
<evidence type="ECO:0000256" key="2">
    <source>
        <dbReference type="SAM" id="SignalP"/>
    </source>
</evidence>
<feature type="transmembrane region" description="Helical" evidence="1">
    <location>
        <begin position="295"/>
        <end position="317"/>
    </location>
</feature>
<accession>A0ABD3G6E0</accession>